<feature type="compositionally biased region" description="Low complexity" evidence="1">
    <location>
        <begin position="492"/>
        <end position="510"/>
    </location>
</feature>
<feature type="compositionally biased region" description="Low complexity" evidence="1">
    <location>
        <begin position="226"/>
        <end position="250"/>
    </location>
</feature>
<feature type="compositionally biased region" description="Low complexity" evidence="1">
    <location>
        <begin position="420"/>
        <end position="441"/>
    </location>
</feature>
<dbReference type="Proteomes" id="UP000077202">
    <property type="component" value="Unassembled WGS sequence"/>
</dbReference>
<evidence type="ECO:0000259" key="2">
    <source>
        <dbReference type="PROSITE" id="PS50250"/>
    </source>
</evidence>
<dbReference type="PANTHER" id="PTHR12436">
    <property type="entry name" value="80 KDA MCM3-ASSOCIATED PROTEIN"/>
    <property type="match status" value="1"/>
</dbReference>
<feature type="compositionally biased region" description="Polar residues" evidence="1">
    <location>
        <begin position="401"/>
        <end position="412"/>
    </location>
</feature>
<dbReference type="EMBL" id="LVLJ01003630">
    <property type="protein sequence ID" value="OAE20360.1"/>
    <property type="molecule type" value="Genomic_DNA"/>
</dbReference>
<feature type="compositionally biased region" description="Low complexity" evidence="1">
    <location>
        <begin position="273"/>
        <end position="286"/>
    </location>
</feature>
<feature type="compositionally biased region" description="Polar residues" evidence="1">
    <location>
        <begin position="368"/>
        <end position="377"/>
    </location>
</feature>
<feature type="compositionally biased region" description="Basic and acidic residues" evidence="1">
    <location>
        <begin position="695"/>
        <end position="732"/>
    </location>
</feature>
<dbReference type="Gene3D" id="1.25.40.990">
    <property type="match status" value="1"/>
</dbReference>
<dbReference type="InterPro" id="IPR000717">
    <property type="entry name" value="PCI_dom"/>
</dbReference>
<feature type="compositionally biased region" description="Polar residues" evidence="1">
    <location>
        <begin position="737"/>
        <end position="750"/>
    </location>
</feature>
<dbReference type="AlphaFoldDB" id="A0A176VHL2"/>
<dbReference type="InterPro" id="IPR005062">
    <property type="entry name" value="SAC3/GANP/THP3_conserved"/>
</dbReference>
<dbReference type="GO" id="GO:0005634">
    <property type="term" value="C:nucleus"/>
    <property type="evidence" value="ECO:0007669"/>
    <property type="project" value="TreeGrafter"/>
</dbReference>
<feature type="region of interest" description="Disordered" evidence="1">
    <location>
        <begin position="792"/>
        <end position="832"/>
    </location>
</feature>
<proteinExistence type="predicted"/>
<dbReference type="Pfam" id="PF03399">
    <property type="entry name" value="SAC3_GANP"/>
    <property type="match status" value="1"/>
</dbReference>
<feature type="region of interest" description="Disordered" evidence="1">
    <location>
        <begin position="1"/>
        <end position="286"/>
    </location>
</feature>
<feature type="compositionally biased region" description="Pro residues" evidence="1">
    <location>
        <begin position="124"/>
        <end position="140"/>
    </location>
</feature>
<feature type="compositionally biased region" description="Basic residues" evidence="1">
    <location>
        <begin position="751"/>
        <end position="762"/>
    </location>
</feature>
<dbReference type="PANTHER" id="PTHR12436:SF4">
    <property type="entry name" value="LEUKOCYTE RECEPTOR CLUSTER MEMBER 8"/>
    <property type="match status" value="1"/>
</dbReference>
<dbReference type="PROSITE" id="PS50250">
    <property type="entry name" value="PCI"/>
    <property type="match status" value="1"/>
</dbReference>
<evidence type="ECO:0000313" key="4">
    <source>
        <dbReference type="Proteomes" id="UP000077202"/>
    </source>
</evidence>
<gene>
    <name evidence="3" type="ORF">AXG93_209s1280</name>
</gene>
<feature type="compositionally biased region" description="Polar residues" evidence="1">
    <location>
        <begin position="106"/>
        <end position="122"/>
    </location>
</feature>
<comment type="caution">
    <text evidence="3">The sequence shown here is derived from an EMBL/GenBank/DDBJ whole genome shotgun (WGS) entry which is preliminary data.</text>
</comment>
<protein>
    <recommendedName>
        <fullName evidence="2">PCI domain-containing protein</fullName>
    </recommendedName>
</protein>
<sequence length="1151" mass="125063">MGTDYEKKRTSFPNLAAENTYSSESGSTWPPSQYEGWNYSNRSEFGQFPPSSAAAPSTSDSDPNPQSETTAAAAPQVSQPWFGYYSSQHLHHQPQQSWQAPMPFQYLTQHLEQGGQAQSNQGLPPLPSVPPPQPPPPPEPSTSLPSWSAVVAGTTETRATEGSGFPYSTYYNQQHQHGQESNFGGQDGQMNSTSSSSASAPGSNANSNGSHNYGQVYAGYTSSTPGDQYSYGGGNYSNYNYGYPQQQGNDSYSQNMGTPYQSSGAAPYPPVNSFSSTSSYTDSTSYQSTGTYYNAGVYQNTGGYPTSNYSSHPSSWSDNSYGSYGGYPGYSGYSATDQSNAAGSGAVSNAGQYQHDYQPQWAEYYANMQNNPNSSTDTNSAPGTAPTSTPPPSYASVVAQGTGTQPVSANSSQPPPPGTQPAWQPNNQPSSAASQANTTSTKVGSNWDPMSLHASQADSYNHNMQSHFQGGPPTQNSMSKVQSQLSAPPGFQQVQISQSSQVQQPLKQQTQLDVPTSHGFQSQGHQQMNSGISHWRTSKMQIPNNPRIASNLGMAGKGSFGMEGGPKPAYISVGSKAGKLTSDDVTDATLQPGMFPPALRAYVERALSRCKDEAQKSACQDIMKEMITTASRDGSLFTKDWDTEPLFPLPNLPSASTGKDATHRGMAPSGGMKMQSSPNKRMKSRWEPVGDDEMDDKHTLGNRDSIKDSLRDRHKERDGSASPPKWEKREGLWNKSKLVQQQHSAQSNLGKRTRKVPKRGRRLGSFNGYQAVSSSESDEEVEQIGGVTLGALTTAETPEEKKRRQSRTKRFDRGKETTGGAKGVGKGKAGVGGSATARRATALQLAMTYGDGNGRAVEDIDWDSLTVRGTCQEIEKRYLRLTSAPDPSTVRPEDILRKALAMVQSTSKSYLYRCEQLKSIRQDLTVQRIRDELTVQVYETHARMALEAGDLPEYNQCQTQLKGLYAEGIKGCINEFAAYSLLYIIFNHGNSRDLLSSMARLSRDARKDEAVKHALAVRAALASGNYTSFFKLYRTAPNLSPFLMEIHAEKMRFEAVKCMARSYRPSLPITFIARSLGFMAIEGGEDKEADGIEECEEWLKLHGAHLIFDSVSNESVLDTKTSATTLFMPEPEDAVPHGDANLALNDFFARS</sequence>
<feature type="compositionally biased region" description="Low complexity" evidence="1">
    <location>
        <begin position="191"/>
        <end position="214"/>
    </location>
</feature>
<reference evidence="3" key="1">
    <citation type="submission" date="2016-03" db="EMBL/GenBank/DDBJ databases">
        <title>Mechanisms controlling the formation of the plant cell surface in tip-growing cells are functionally conserved among land plants.</title>
        <authorList>
            <person name="Honkanen S."/>
            <person name="Jones V.A."/>
            <person name="Morieri G."/>
            <person name="Champion C."/>
            <person name="Hetherington A.J."/>
            <person name="Kelly S."/>
            <person name="Saint-Marcoux D."/>
            <person name="Proust H."/>
            <person name="Prescott H."/>
            <person name="Dolan L."/>
        </authorList>
    </citation>
    <scope>NUCLEOTIDE SEQUENCE [LARGE SCALE GENOMIC DNA]</scope>
    <source>
        <tissue evidence="3">Whole gametophyte</tissue>
    </source>
</reference>
<dbReference type="InterPro" id="IPR045107">
    <property type="entry name" value="SAC3/GANP/THP3"/>
</dbReference>
<feature type="compositionally biased region" description="Polar residues" evidence="1">
    <location>
        <begin position="11"/>
        <end position="31"/>
    </location>
</feature>
<feature type="domain" description="PCI" evidence="2">
    <location>
        <begin position="950"/>
        <end position="1122"/>
    </location>
</feature>
<feature type="compositionally biased region" description="Low complexity" evidence="1">
    <location>
        <begin position="378"/>
        <end position="387"/>
    </location>
</feature>
<keyword evidence="4" id="KW-1185">Reference proteome</keyword>
<evidence type="ECO:0000313" key="3">
    <source>
        <dbReference type="EMBL" id="OAE20360.1"/>
    </source>
</evidence>
<feature type="compositionally biased region" description="Low complexity" evidence="1">
    <location>
        <begin position="49"/>
        <end position="65"/>
    </location>
</feature>
<accession>A0A176VHL2</accession>
<feature type="compositionally biased region" description="Polar residues" evidence="1">
    <location>
        <begin position="453"/>
        <end position="486"/>
    </location>
</feature>
<feature type="compositionally biased region" description="Gly residues" evidence="1">
    <location>
        <begin position="820"/>
        <end position="832"/>
    </location>
</feature>
<name>A0A176VHL2_MARPO</name>
<feature type="compositionally biased region" description="Polar residues" evidence="1">
    <location>
        <begin position="251"/>
        <end position="264"/>
    </location>
</feature>
<feature type="region of interest" description="Disordered" evidence="1">
    <location>
        <begin position="648"/>
        <end position="765"/>
    </location>
</feature>
<feature type="compositionally biased region" description="Polar residues" evidence="1">
    <location>
        <begin position="169"/>
        <end position="190"/>
    </location>
</feature>
<evidence type="ECO:0000256" key="1">
    <source>
        <dbReference type="SAM" id="MobiDB-lite"/>
    </source>
</evidence>
<feature type="region of interest" description="Disordered" evidence="1">
    <location>
        <begin position="368"/>
        <end position="510"/>
    </location>
</feature>
<organism evidence="3 4">
    <name type="scientific">Marchantia polymorpha subsp. ruderalis</name>
    <dbReference type="NCBI Taxonomy" id="1480154"/>
    <lineage>
        <taxon>Eukaryota</taxon>
        <taxon>Viridiplantae</taxon>
        <taxon>Streptophyta</taxon>
        <taxon>Embryophyta</taxon>
        <taxon>Marchantiophyta</taxon>
        <taxon>Marchantiopsida</taxon>
        <taxon>Marchantiidae</taxon>
        <taxon>Marchantiales</taxon>
        <taxon>Marchantiaceae</taxon>
        <taxon>Marchantia</taxon>
    </lineage>
</organism>